<gene>
    <name evidence="2" type="ORF">AVDCRST_MAG49-4396</name>
</gene>
<sequence>ANAVPRFGQRREPHRGRCRGDRRWSARRRARSVVTGV</sequence>
<organism evidence="2">
    <name type="scientific">uncultured Thermomicrobiales bacterium</name>
    <dbReference type="NCBI Taxonomy" id="1645740"/>
    <lineage>
        <taxon>Bacteria</taxon>
        <taxon>Pseudomonadati</taxon>
        <taxon>Thermomicrobiota</taxon>
        <taxon>Thermomicrobia</taxon>
        <taxon>Thermomicrobiales</taxon>
        <taxon>environmental samples</taxon>
    </lineage>
</organism>
<proteinExistence type="predicted"/>
<dbReference type="AlphaFoldDB" id="A0A6J4VFW9"/>
<dbReference type="EMBL" id="CADCWG010000311">
    <property type="protein sequence ID" value="CAA9577403.1"/>
    <property type="molecule type" value="Genomic_DNA"/>
</dbReference>
<feature type="region of interest" description="Disordered" evidence="1">
    <location>
        <begin position="1"/>
        <end position="37"/>
    </location>
</feature>
<evidence type="ECO:0000256" key="1">
    <source>
        <dbReference type="SAM" id="MobiDB-lite"/>
    </source>
</evidence>
<protein>
    <submittedName>
        <fullName evidence="2">Uncharacterized protein</fullName>
    </submittedName>
</protein>
<name>A0A6J4VFW9_9BACT</name>
<evidence type="ECO:0000313" key="2">
    <source>
        <dbReference type="EMBL" id="CAA9577403.1"/>
    </source>
</evidence>
<accession>A0A6J4VFW9</accession>
<feature type="non-terminal residue" evidence="2">
    <location>
        <position position="1"/>
    </location>
</feature>
<feature type="non-terminal residue" evidence="2">
    <location>
        <position position="37"/>
    </location>
</feature>
<reference evidence="2" key="1">
    <citation type="submission" date="2020-02" db="EMBL/GenBank/DDBJ databases">
        <authorList>
            <person name="Meier V. D."/>
        </authorList>
    </citation>
    <scope>NUCLEOTIDE SEQUENCE</scope>
    <source>
        <strain evidence="2">AVDCRST_MAG49</strain>
    </source>
</reference>